<name>A0A448XRX7_9PLAT</name>
<evidence type="ECO:0000313" key="2">
    <source>
        <dbReference type="Proteomes" id="UP000784294"/>
    </source>
</evidence>
<dbReference type="Proteomes" id="UP000784294">
    <property type="component" value="Unassembled WGS sequence"/>
</dbReference>
<dbReference type="EMBL" id="CAAALY010280856">
    <property type="protein sequence ID" value="VEL43373.1"/>
    <property type="molecule type" value="Genomic_DNA"/>
</dbReference>
<protein>
    <submittedName>
        <fullName evidence="1">Uncharacterized protein</fullName>
    </submittedName>
</protein>
<reference evidence="1" key="1">
    <citation type="submission" date="2018-11" db="EMBL/GenBank/DDBJ databases">
        <authorList>
            <consortium name="Pathogen Informatics"/>
        </authorList>
    </citation>
    <scope>NUCLEOTIDE SEQUENCE</scope>
</reference>
<keyword evidence="2" id="KW-1185">Reference proteome</keyword>
<sequence length="169" mass="17873">MILGCSCGTVLLCVGHWHDINLSICLAVCFTFSRPRYAARLPLGCQSTVAIAEFQSEVYAPSKLVGEDMISLLKAAAAAASAPLGLFCPCASASARRGDCRVPVTLHPPSHARRVGRHAGPHISVKKGWISYTFGPLALTRPLVGCPTVAPTAQLLPAYSTQPLPYSVM</sequence>
<proteinExistence type="predicted"/>
<accession>A0A448XRX7</accession>
<gene>
    <name evidence="1" type="ORF">PXEA_LOCUS36813</name>
</gene>
<organism evidence="1 2">
    <name type="scientific">Protopolystoma xenopodis</name>
    <dbReference type="NCBI Taxonomy" id="117903"/>
    <lineage>
        <taxon>Eukaryota</taxon>
        <taxon>Metazoa</taxon>
        <taxon>Spiralia</taxon>
        <taxon>Lophotrochozoa</taxon>
        <taxon>Platyhelminthes</taxon>
        <taxon>Monogenea</taxon>
        <taxon>Polyopisthocotylea</taxon>
        <taxon>Polystomatidea</taxon>
        <taxon>Polystomatidae</taxon>
        <taxon>Protopolystoma</taxon>
    </lineage>
</organism>
<dbReference type="AlphaFoldDB" id="A0A448XRX7"/>
<evidence type="ECO:0000313" key="1">
    <source>
        <dbReference type="EMBL" id="VEL43373.1"/>
    </source>
</evidence>
<comment type="caution">
    <text evidence="1">The sequence shown here is derived from an EMBL/GenBank/DDBJ whole genome shotgun (WGS) entry which is preliminary data.</text>
</comment>